<gene>
    <name evidence="2" type="ORF">F506_11100</name>
</gene>
<dbReference type="EMBL" id="CP011409">
    <property type="protein sequence ID" value="AKZ63150.1"/>
    <property type="molecule type" value="Genomic_DNA"/>
</dbReference>
<keyword evidence="1" id="KW-0812">Transmembrane</keyword>
<dbReference type="Proteomes" id="UP000063429">
    <property type="component" value="Chromosome"/>
</dbReference>
<evidence type="ECO:0000256" key="1">
    <source>
        <dbReference type="SAM" id="Phobius"/>
    </source>
</evidence>
<sequence>MALNWIAAFKLIPWADVVQATPTVVRGAKDLWARTRAGKAASSAVEDGAAPAPGSPEHLAQRITQLEAEQVDASALINTLAEQNAQLVAALDNVRNKVKLLVAACVLLALSSAALWLR</sequence>
<keyword evidence="3" id="KW-1185">Reference proteome</keyword>
<feature type="transmembrane region" description="Helical" evidence="1">
    <location>
        <begin position="100"/>
        <end position="117"/>
    </location>
</feature>
<evidence type="ECO:0000313" key="2">
    <source>
        <dbReference type="EMBL" id="AKZ63150.1"/>
    </source>
</evidence>
<accession>A0ABM5V0Q1</accession>
<organism evidence="2 3">
    <name type="scientific">Herbaspirillum hiltneri N3</name>
    <dbReference type="NCBI Taxonomy" id="1262470"/>
    <lineage>
        <taxon>Bacteria</taxon>
        <taxon>Pseudomonadati</taxon>
        <taxon>Pseudomonadota</taxon>
        <taxon>Betaproteobacteria</taxon>
        <taxon>Burkholderiales</taxon>
        <taxon>Oxalobacteraceae</taxon>
        <taxon>Herbaspirillum</taxon>
    </lineage>
</organism>
<keyword evidence="1" id="KW-0472">Membrane</keyword>
<name>A0ABM5V0Q1_9BURK</name>
<keyword evidence="1" id="KW-1133">Transmembrane helix</keyword>
<reference evidence="3" key="1">
    <citation type="journal article" date="2015" name="Genome Announc.">
        <title>Complete Genome Sequence of Herbaspirillum hiltneri N3 (DSM 17495), Isolated from Surface-Sterilized Wheat Roots.</title>
        <authorList>
            <person name="Guizelini D."/>
            <person name="Saizaki P.M."/>
            <person name="Coimbra N.A."/>
            <person name="Weiss V.A."/>
            <person name="Faoro H."/>
            <person name="Sfeir M.Z."/>
            <person name="Baura V.A."/>
            <person name="Monteiro R.A."/>
            <person name="Chubatsu L.S."/>
            <person name="Souza E.M."/>
            <person name="Cruz L.M."/>
            <person name="Pedrosa F.O."/>
            <person name="Raittz R.T."/>
            <person name="Marchaukoski J.N."/>
            <person name="Steffens M.B."/>
        </authorList>
    </citation>
    <scope>NUCLEOTIDE SEQUENCE [LARGE SCALE GENOMIC DNA]</scope>
    <source>
        <strain evidence="3">N3</strain>
    </source>
</reference>
<dbReference type="RefSeq" id="WP_053197460.1">
    <property type="nucleotide sequence ID" value="NZ_CP011409.1"/>
</dbReference>
<evidence type="ECO:0008006" key="4">
    <source>
        <dbReference type="Google" id="ProtNLM"/>
    </source>
</evidence>
<evidence type="ECO:0000313" key="3">
    <source>
        <dbReference type="Proteomes" id="UP000063429"/>
    </source>
</evidence>
<proteinExistence type="predicted"/>
<protein>
    <recommendedName>
        <fullName evidence="4">Methyl-accepting chemotaxis protein</fullName>
    </recommendedName>
</protein>